<name>A0A2V0QBG8_PSESF</name>
<dbReference type="GO" id="GO:0005840">
    <property type="term" value="C:ribosome"/>
    <property type="evidence" value="ECO:0007669"/>
    <property type="project" value="UniProtKB-KW"/>
</dbReference>
<keyword evidence="1" id="KW-0687">Ribonucleoprotein</keyword>
<proteinExistence type="predicted"/>
<dbReference type="EMBL" id="BGJZ01000186">
    <property type="protein sequence ID" value="GBH10473.1"/>
    <property type="molecule type" value="Genomic_DNA"/>
</dbReference>
<evidence type="ECO:0000313" key="2">
    <source>
        <dbReference type="Proteomes" id="UP000247480"/>
    </source>
</evidence>
<gene>
    <name evidence="1" type="ORF">KPSA1_03891</name>
</gene>
<protein>
    <submittedName>
        <fullName evidence="1">Ribosomal protein L20</fullName>
    </submittedName>
</protein>
<organism evidence="1 2">
    <name type="scientific">Pseudomonas syringae pv. actinidiae</name>
    <dbReference type="NCBI Taxonomy" id="103796"/>
    <lineage>
        <taxon>Bacteria</taxon>
        <taxon>Pseudomonadati</taxon>
        <taxon>Pseudomonadota</taxon>
        <taxon>Gammaproteobacteria</taxon>
        <taxon>Pseudomonadales</taxon>
        <taxon>Pseudomonadaceae</taxon>
        <taxon>Pseudomonas</taxon>
        <taxon>Pseudomonas syringae</taxon>
    </lineage>
</organism>
<sequence length="73" mass="7922">MRIRPPSSISGNSFWVRKTGPRRCVATSEANCSSVASTKFANRPLPALLTRKSKRSRANSVFKVSVTALEKAG</sequence>
<accession>A0A2V0QBG8</accession>
<comment type="caution">
    <text evidence="1">The sequence shown here is derived from an EMBL/GenBank/DDBJ whole genome shotgun (WGS) entry which is preliminary data.</text>
</comment>
<reference evidence="1 2" key="1">
    <citation type="submission" date="2018-04" db="EMBL/GenBank/DDBJ databases">
        <title>Draft genome sequence of Pseudomonas syringae pv. actinidiae biovar 1 strains isolated from kiwifruit in Kagawa prefecture.</title>
        <authorList>
            <person name="Tabuchi M."/>
            <person name="Saito M."/>
            <person name="Fujiwara S."/>
            <person name="Sasa N."/>
            <person name="Akimitsu K."/>
            <person name="Gomi K."/>
            <person name="Konishi-Sugita S."/>
            <person name="Hamano K."/>
            <person name="Kataoka I."/>
        </authorList>
    </citation>
    <scope>NUCLEOTIDE SEQUENCE [LARGE SCALE GENOMIC DNA]</scope>
    <source>
        <strain evidence="1 2">MAFF212206</strain>
    </source>
</reference>
<keyword evidence="1" id="KW-0689">Ribosomal protein</keyword>
<evidence type="ECO:0000313" key="1">
    <source>
        <dbReference type="EMBL" id="GBH10473.1"/>
    </source>
</evidence>
<dbReference type="AlphaFoldDB" id="A0A2V0QBG8"/>
<dbReference type="Proteomes" id="UP000247480">
    <property type="component" value="Unassembled WGS sequence"/>
</dbReference>